<evidence type="ECO:0000259" key="10">
    <source>
        <dbReference type="PROSITE" id="PS50868"/>
    </source>
</evidence>
<dbReference type="InterPro" id="IPR051516">
    <property type="entry name" value="SETDB_methyltransferase"/>
</dbReference>
<dbReference type="GO" id="GO:0010629">
    <property type="term" value="P:negative regulation of gene expression"/>
    <property type="evidence" value="ECO:0007669"/>
    <property type="project" value="TreeGrafter"/>
</dbReference>
<dbReference type="PROSITE" id="PS50868">
    <property type="entry name" value="POST_SET"/>
    <property type="match status" value="1"/>
</dbReference>
<evidence type="ECO:0000256" key="7">
    <source>
        <dbReference type="ARBA" id="ARBA00023242"/>
    </source>
</evidence>
<accession>A0A914EI03</accession>
<dbReference type="InterPro" id="IPR046341">
    <property type="entry name" value="SET_dom_sf"/>
</dbReference>
<keyword evidence="4" id="KW-0489">Methyltransferase</keyword>
<name>A0A914EI03_9BILA</name>
<dbReference type="PANTHER" id="PTHR46024:SF1">
    <property type="entry name" value="HISTONE-LYSINE N-METHYLTRANSFERASE EGGLESS"/>
    <property type="match status" value="1"/>
</dbReference>
<evidence type="ECO:0000259" key="8">
    <source>
        <dbReference type="PROSITE" id="PS50280"/>
    </source>
</evidence>
<dbReference type="Proteomes" id="UP000887540">
    <property type="component" value="Unplaced"/>
</dbReference>
<dbReference type="InterPro" id="IPR003616">
    <property type="entry name" value="Post-SET_dom"/>
</dbReference>
<dbReference type="InterPro" id="IPR001214">
    <property type="entry name" value="SET_dom"/>
</dbReference>
<evidence type="ECO:0000313" key="11">
    <source>
        <dbReference type="Proteomes" id="UP000887540"/>
    </source>
</evidence>
<keyword evidence="5" id="KW-0808">Transferase</keyword>
<proteinExistence type="predicted"/>
<keyword evidence="7" id="KW-0539">Nucleus</keyword>
<dbReference type="GO" id="GO:0032259">
    <property type="term" value="P:methylation"/>
    <property type="evidence" value="ECO:0007669"/>
    <property type="project" value="UniProtKB-KW"/>
</dbReference>
<dbReference type="SMART" id="SM00317">
    <property type="entry name" value="SET"/>
    <property type="match status" value="1"/>
</dbReference>
<feature type="domain" description="Post-SET" evidence="10">
    <location>
        <begin position="304"/>
        <end position="320"/>
    </location>
</feature>
<keyword evidence="6" id="KW-0949">S-adenosyl-L-methionine</keyword>
<comment type="subcellular location">
    <subcellularLocation>
        <location evidence="2">Chromosome</location>
    </subcellularLocation>
    <subcellularLocation>
        <location evidence="1">Nucleus</location>
    </subcellularLocation>
</comment>
<sequence length="320" mass="36549">MLQKIFNKFAQALELNRAQILRVQQFMTVMQEKLVMDDYSLGMEEIPIPVINEVDDEVIPMIDYRPTTFTDLLSVAYELKKSREFCEGCSCEDNCIEPEKCECQLRTLTNTNNKSAISGYKNNLLLEKIFTGIYECNKNCKCKKLCPNRVTQQGIKVPLQIFKTFEAGWGARALCDIPKGTFISTYTGRMITNEHFSGLPKLLQRIRSNPEDVKQSLRYVAFLGDLVKNSKIPVSPIFYVDASTSGNIGRIFNHSCDPNMFAQYVFVDTHDIRLPNLVFFAKRHIPSGEELCWDYGYKPGNPNMNTECKCGSTKCRGKLF</sequence>
<dbReference type="InterPro" id="IPR007728">
    <property type="entry name" value="Pre-SET_dom"/>
</dbReference>
<dbReference type="PROSITE" id="PS50280">
    <property type="entry name" value="SET"/>
    <property type="match status" value="1"/>
</dbReference>
<evidence type="ECO:0000313" key="12">
    <source>
        <dbReference type="WBParaSite" id="ACRNAN_scaffold7896.g12718.t1"/>
    </source>
</evidence>
<reference evidence="12" key="1">
    <citation type="submission" date="2022-11" db="UniProtKB">
        <authorList>
            <consortium name="WormBaseParasite"/>
        </authorList>
    </citation>
    <scope>IDENTIFICATION</scope>
</reference>
<dbReference type="PROSITE" id="PS50867">
    <property type="entry name" value="PRE_SET"/>
    <property type="match status" value="1"/>
</dbReference>
<protein>
    <submittedName>
        <fullName evidence="12">Uncharacterized protein</fullName>
    </submittedName>
</protein>
<organism evidence="11 12">
    <name type="scientific">Acrobeloides nanus</name>
    <dbReference type="NCBI Taxonomy" id="290746"/>
    <lineage>
        <taxon>Eukaryota</taxon>
        <taxon>Metazoa</taxon>
        <taxon>Ecdysozoa</taxon>
        <taxon>Nematoda</taxon>
        <taxon>Chromadorea</taxon>
        <taxon>Rhabditida</taxon>
        <taxon>Tylenchina</taxon>
        <taxon>Cephalobomorpha</taxon>
        <taxon>Cephaloboidea</taxon>
        <taxon>Cephalobidae</taxon>
        <taxon>Acrobeloides</taxon>
    </lineage>
</organism>
<dbReference type="Pfam" id="PF00856">
    <property type="entry name" value="SET"/>
    <property type="match status" value="1"/>
</dbReference>
<dbReference type="WBParaSite" id="ACRNAN_scaffold7896.g12718.t1">
    <property type="protein sequence ID" value="ACRNAN_scaffold7896.g12718.t1"/>
    <property type="gene ID" value="ACRNAN_scaffold7896.g12718"/>
</dbReference>
<dbReference type="SMART" id="SM00468">
    <property type="entry name" value="PreSET"/>
    <property type="match status" value="1"/>
</dbReference>
<feature type="domain" description="Pre-SET" evidence="9">
    <location>
        <begin position="87"/>
        <end position="154"/>
    </location>
</feature>
<dbReference type="SUPFAM" id="SSF82199">
    <property type="entry name" value="SET domain"/>
    <property type="match status" value="1"/>
</dbReference>
<dbReference type="PANTHER" id="PTHR46024">
    <property type="entry name" value="HISTONE-LYSINE N-METHYLTRANSFERASE EGGLESS"/>
    <property type="match status" value="1"/>
</dbReference>
<keyword evidence="11" id="KW-1185">Reference proteome</keyword>
<feature type="domain" description="SET" evidence="8">
    <location>
        <begin position="157"/>
        <end position="296"/>
    </location>
</feature>
<dbReference type="GO" id="GO:0008270">
    <property type="term" value="F:zinc ion binding"/>
    <property type="evidence" value="ECO:0007669"/>
    <property type="project" value="InterPro"/>
</dbReference>
<evidence type="ECO:0000256" key="5">
    <source>
        <dbReference type="ARBA" id="ARBA00022679"/>
    </source>
</evidence>
<dbReference type="GO" id="GO:0070828">
    <property type="term" value="P:heterochromatin organization"/>
    <property type="evidence" value="ECO:0007669"/>
    <property type="project" value="TreeGrafter"/>
</dbReference>
<keyword evidence="3" id="KW-0158">Chromosome</keyword>
<dbReference type="Pfam" id="PF05033">
    <property type="entry name" value="Pre-SET"/>
    <property type="match status" value="1"/>
</dbReference>
<evidence type="ECO:0000256" key="4">
    <source>
        <dbReference type="ARBA" id="ARBA00022603"/>
    </source>
</evidence>
<evidence type="ECO:0000256" key="3">
    <source>
        <dbReference type="ARBA" id="ARBA00022454"/>
    </source>
</evidence>
<dbReference type="GO" id="GO:0005634">
    <property type="term" value="C:nucleus"/>
    <property type="evidence" value="ECO:0007669"/>
    <property type="project" value="UniProtKB-SubCell"/>
</dbReference>
<dbReference type="AlphaFoldDB" id="A0A914EI03"/>
<evidence type="ECO:0000256" key="6">
    <source>
        <dbReference type="ARBA" id="ARBA00022691"/>
    </source>
</evidence>
<evidence type="ECO:0000259" key="9">
    <source>
        <dbReference type="PROSITE" id="PS50867"/>
    </source>
</evidence>
<dbReference type="GO" id="GO:0005694">
    <property type="term" value="C:chromosome"/>
    <property type="evidence" value="ECO:0007669"/>
    <property type="project" value="UniProtKB-SubCell"/>
</dbReference>
<evidence type="ECO:0000256" key="1">
    <source>
        <dbReference type="ARBA" id="ARBA00004123"/>
    </source>
</evidence>
<dbReference type="GO" id="GO:0046974">
    <property type="term" value="F:histone H3K9 methyltransferase activity"/>
    <property type="evidence" value="ECO:0007669"/>
    <property type="project" value="TreeGrafter"/>
</dbReference>
<evidence type="ECO:0000256" key="2">
    <source>
        <dbReference type="ARBA" id="ARBA00004286"/>
    </source>
</evidence>
<dbReference type="Gene3D" id="2.170.270.10">
    <property type="entry name" value="SET domain"/>
    <property type="match status" value="1"/>
</dbReference>